<name>A0A480A3N4_9CYAN</name>
<dbReference type="InterPro" id="IPR001100">
    <property type="entry name" value="Pyr_nuc-diS_OxRdtase"/>
</dbReference>
<reference evidence="8" key="1">
    <citation type="submission" date="2019-02" db="EMBL/GenBank/DDBJ databases">
        <title>Draft genome sequence of Sphaerospermopsis reniformis NIES-1949.</title>
        <authorList>
            <person name="Yamaguchi H."/>
            <person name="Suzuki S."/>
            <person name="Kawachi M."/>
        </authorList>
    </citation>
    <scope>NUCLEOTIDE SEQUENCE [LARGE SCALE GENOMIC DNA]</scope>
    <source>
        <strain evidence="8">NIES-1949</strain>
    </source>
</reference>
<comment type="similarity">
    <text evidence="1">Belongs to the class-I pyridine nucleotide-disulfide oxidoreductase family.</text>
</comment>
<evidence type="ECO:0000256" key="3">
    <source>
        <dbReference type="ARBA" id="ARBA00022827"/>
    </source>
</evidence>
<evidence type="ECO:0000313" key="7">
    <source>
        <dbReference type="EMBL" id="GCL39640.1"/>
    </source>
</evidence>
<dbReference type="GO" id="GO:0016491">
    <property type="term" value="F:oxidoreductase activity"/>
    <property type="evidence" value="ECO:0007669"/>
    <property type="project" value="InterPro"/>
</dbReference>
<dbReference type="Pfam" id="PF02852">
    <property type="entry name" value="Pyr_redox_dim"/>
    <property type="match status" value="1"/>
</dbReference>
<dbReference type="PRINTS" id="PR00368">
    <property type="entry name" value="FADPNR"/>
</dbReference>
<keyword evidence="2" id="KW-0285">Flavoprotein</keyword>
<dbReference type="PANTHER" id="PTHR43014:SF5">
    <property type="entry name" value="GLUTATHIONE REDUCTASE (NADPH)"/>
    <property type="match status" value="1"/>
</dbReference>
<evidence type="ECO:0000313" key="8">
    <source>
        <dbReference type="Proteomes" id="UP000300142"/>
    </source>
</evidence>
<dbReference type="InterPro" id="IPR023753">
    <property type="entry name" value="FAD/NAD-binding_dom"/>
</dbReference>
<evidence type="ECO:0000256" key="1">
    <source>
        <dbReference type="ARBA" id="ARBA00007532"/>
    </source>
</evidence>
<feature type="domain" description="Pyridine nucleotide-disulphide oxidoreductase dimerisation" evidence="5">
    <location>
        <begin position="366"/>
        <end position="475"/>
    </location>
</feature>
<sequence>MKIDYDIVIIGGSITGYQAALAATQLQAKVALVQPQIHYELNYHYPLSELSKISQQCVDMETLGIMAESKNIKSNFHRNKPINNTGVPEKSQISILQPTCSYSYPQAKLYAQSIAANINQLNSLANLSAQGVDVIIGNGKFQTSPKLSFAVNDRILSARTYLLACGSRPKIPDIEGLNTTGYLTLANIWQYLETPNPPKNWVIIGGLPQSIEIAQTLARWGCNINLILNHPSVFSDLEPEIRQLLIAQLEADGVRIFNQTIVTQIRKIEDQKWVQAGDKAIETEEILIATGQQPNIDNLNLAAAGVKWYPRRLVVNKKLQTTNHRIYACGDILGGYDIANIANYEAKIAVKNALFFPRLEVNYRCIPWIISSQPMVAQIGLTELQAKRRYGKNQVLVFTNYFKTLTAAQIKNEITGICKLIILENGQILGCSIFGVEAGELINLVALTMSKNLKIENLENLAVVDPSFSEILQQTAREWNKQKLNKNHILQEFLQSLLHFRRDWDL</sequence>
<feature type="binding site" evidence="4">
    <location>
        <position position="139"/>
    </location>
    <ligand>
        <name>FAD</name>
        <dbReference type="ChEBI" id="CHEBI:57692"/>
    </ligand>
</feature>
<evidence type="ECO:0000256" key="2">
    <source>
        <dbReference type="ARBA" id="ARBA00022630"/>
    </source>
</evidence>
<comment type="caution">
    <text evidence="7">The sequence shown here is derived from an EMBL/GenBank/DDBJ whole genome shotgun (WGS) entry which is preliminary data.</text>
</comment>
<dbReference type="InterPro" id="IPR004099">
    <property type="entry name" value="Pyr_nucl-diS_OxRdtase_dimer"/>
</dbReference>
<feature type="binding site" evidence="4">
    <location>
        <begin position="205"/>
        <end position="212"/>
    </location>
    <ligand>
        <name>NAD(+)</name>
        <dbReference type="ChEBI" id="CHEBI:57540"/>
    </ligand>
</feature>
<dbReference type="PANTHER" id="PTHR43014">
    <property type="entry name" value="MERCURIC REDUCTASE"/>
    <property type="match status" value="1"/>
</dbReference>
<protein>
    <submittedName>
        <fullName evidence="7">FAD-dependent pyridine nucleotide-disulfide oxidoreductase</fullName>
    </submittedName>
</protein>
<evidence type="ECO:0000259" key="5">
    <source>
        <dbReference type="Pfam" id="PF02852"/>
    </source>
</evidence>
<dbReference type="EMBL" id="BJCE01000290">
    <property type="protein sequence ID" value="GCL39640.1"/>
    <property type="molecule type" value="Genomic_DNA"/>
</dbReference>
<dbReference type="PIRSF" id="PIRSF000350">
    <property type="entry name" value="Mercury_reductase_MerA"/>
    <property type="match status" value="1"/>
</dbReference>
<gene>
    <name evidence="7" type="ORF">SR1949_47680</name>
</gene>
<dbReference type="PRINTS" id="PR00411">
    <property type="entry name" value="PNDRDTASEI"/>
</dbReference>
<dbReference type="Gene3D" id="3.50.50.60">
    <property type="entry name" value="FAD/NAD(P)-binding domain"/>
    <property type="match status" value="2"/>
</dbReference>
<dbReference type="Pfam" id="PF07992">
    <property type="entry name" value="Pyr_redox_2"/>
    <property type="match status" value="1"/>
</dbReference>
<feature type="domain" description="FAD/NAD(P)-binding" evidence="6">
    <location>
        <begin position="5"/>
        <end position="345"/>
    </location>
</feature>
<feature type="binding site" evidence="4">
    <location>
        <position position="291"/>
    </location>
    <ligand>
        <name>NAD(+)</name>
        <dbReference type="ChEBI" id="CHEBI:57540"/>
    </ligand>
</feature>
<dbReference type="RefSeq" id="WP_137669167.1">
    <property type="nucleotide sequence ID" value="NZ_BJCE01000290.1"/>
</dbReference>
<proteinExistence type="inferred from homology"/>
<keyword evidence="4" id="KW-0547">Nucleotide-binding</keyword>
<dbReference type="SUPFAM" id="SSF55424">
    <property type="entry name" value="FAD/NAD-linked reductases, dimerisation (C-terminal) domain"/>
    <property type="match status" value="1"/>
</dbReference>
<feature type="binding site" evidence="4">
    <location>
        <position position="331"/>
    </location>
    <ligand>
        <name>FAD</name>
        <dbReference type="ChEBI" id="CHEBI:57692"/>
    </ligand>
</feature>
<organism evidence="7 8">
    <name type="scientific">Sphaerospermopsis reniformis</name>
    <dbReference type="NCBI Taxonomy" id="531300"/>
    <lineage>
        <taxon>Bacteria</taxon>
        <taxon>Bacillati</taxon>
        <taxon>Cyanobacteriota</taxon>
        <taxon>Cyanophyceae</taxon>
        <taxon>Nostocales</taxon>
        <taxon>Aphanizomenonaceae</taxon>
        <taxon>Sphaerospermopsis</taxon>
    </lineage>
</organism>
<evidence type="ECO:0000256" key="4">
    <source>
        <dbReference type="PIRSR" id="PIRSR000350-3"/>
    </source>
</evidence>
<dbReference type="InterPro" id="IPR016156">
    <property type="entry name" value="FAD/NAD-linked_Rdtase_dimer_sf"/>
</dbReference>
<keyword evidence="3 4" id="KW-0274">FAD</keyword>
<keyword evidence="4" id="KW-0520">NAD</keyword>
<dbReference type="Gene3D" id="3.30.390.30">
    <property type="match status" value="1"/>
</dbReference>
<dbReference type="Proteomes" id="UP000300142">
    <property type="component" value="Unassembled WGS sequence"/>
</dbReference>
<dbReference type="SUPFAM" id="SSF51905">
    <property type="entry name" value="FAD/NAD(P)-binding domain"/>
    <property type="match status" value="1"/>
</dbReference>
<dbReference type="GO" id="GO:0000166">
    <property type="term" value="F:nucleotide binding"/>
    <property type="evidence" value="ECO:0007669"/>
    <property type="project" value="UniProtKB-KW"/>
</dbReference>
<dbReference type="InterPro" id="IPR036188">
    <property type="entry name" value="FAD/NAD-bd_sf"/>
</dbReference>
<dbReference type="AlphaFoldDB" id="A0A480A3N4"/>
<accession>A0A480A3N4</accession>
<comment type="cofactor">
    <cofactor evidence="4">
        <name>FAD</name>
        <dbReference type="ChEBI" id="CHEBI:57692"/>
    </cofactor>
    <text evidence="4">Binds 1 FAD per subunit.</text>
</comment>
<evidence type="ECO:0000259" key="6">
    <source>
        <dbReference type="Pfam" id="PF07992"/>
    </source>
</evidence>
<keyword evidence="8" id="KW-1185">Reference proteome</keyword>